<dbReference type="Proteomes" id="UP001515480">
    <property type="component" value="Unassembled WGS sequence"/>
</dbReference>
<organism evidence="2 3">
    <name type="scientific">Prymnesium parvum</name>
    <name type="common">Toxic golden alga</name>
    <dbReference type="NCBI Taxonomy" id="97485"/>
    <lineage>
        <taxon>Eukaryota</taxon>
        <taxon>Haptista</taxon>
        <taxon>Haptophyta</taxon>
        <taxon>Prymnesiophyceae</taxon>
        <taxon>Prymnesiales</taxon>
        <taxon>Prymnesiaceae</taxon>
        <taxon>Prymnesium</taxon>
    </lineage>
</organism>
<accession>A0AB34JC06</accession>
<reference evidence="2 3" key="1">
    <citation type="journal article" date="2024" name="Science">
        <title>Giant polyketide synthase enzymes in the biosynthesis of giant marine polyether toxins.</title>
        <authorList>
            <person name="Fallon T.R."/>
            <person name="Shende V.V."/>
            <person name="Wierzbicki I.H."/>
            <person name="Pendleton A.L."/>
            <person name="Watervoot N.F."/>
            <person name="Auber R.P."/>
            <person name="Gonzalez D.J."/>
            <person name="Wisecaver J.H."/>
            <person name="Moore B.S."/>
        </authorList>
    </citation>
    <scope>NUCLEOTIDE SEQUENCE [LARGE SCALE GENOMIC DNA]</scope>
    <source>
        <strain evidence="2 3">12B1</strain>
    </source>
</reference>
<dbReference type="EMBL" id="JBGBPQ010000010">
    <property type="protein sequence ID" value="KAL1518513.1"/>
    <property type="molecule type" value="Genomic_DNA"/>
</dbReference>
<dbReference type="AlphaFoldDB" id="A0AB34JC06"/>
<evidence type="ECO:0000313" key="2">
    <source>
        <dbReference type="EMBL" id="KAL1518513.1"/>
    </source>
</evidence>
<evidence type="ECO:0000256" key="1">
    <source>
        <dbReference type="SAM" id="SignalP"/>
    </source>
</evidence>
<feature type="signal peptide" evidence="1">
    <location>
        <begin position="1"/>
        <end position="17"/>
    </location>
</feature>
<dbReference type="Gene3D" id="3.40.50.300">
    <property type="entry name" value="P-loop containing nucleotide triphosphate hydrolases"/>
    <property type="match status" value="1"/>
</dbReference>
<dbReference type="InterPro" id="IPR027417">
    <property type="entry name" value="P-loop_NTPase"/>
</dbReference>
<keyword evidence="1" id="KW-0732">Signal</keyword>
<dbReference type="PROSITE" id="PS51257">
    <property type="entry name" value="PROKAR_LIPOPROTEIN"/>
    <property type="match status" value="1"/>
</dbReference>
<gene>
    <name evidence="2" type="ORF">AB1Y20_002802</name>
</gene>
<name>A0AB34JC06_PRYPA</name>
<protein>
    <submittedName>
        <fullName evidence="2">Uncharacterized protein</fullName>
    </submittedName>
</protein>
<keyword evidence="3" id="KW-1185">Reference proteome</keyword>
<evidence type="ECO:0000313" key="3">
    <source>
        <dbReference type="Proteomes" id="UP001515480"/>
    </source>
</evidence>
<comment type="caution">
    <text evidence="2">The sequence shown here is derived from an EMBL/GenBank/DDBJ whole genome shotgun (WGS) entry which is preliminary data.</text>
</comment>
<proteinExistence type="predicted"/>
<sequence length="260" mass="28548">MRVAALLLLASSCSCSAWIAAVCRPSMCCTRSGFGPFCLADSLPESASKNIPPGQLADAWRREEKAKELGEALKGCSLYLIGMSSRKNAIGRILARRLPRYRFYDQTALMCSTYQQLSKSTETLSIGQLLASEPISDIEKLSSALLIELQQYTRSVHVMWEGAISTSNYAIMQQGLVINLAEETRSNVTAHPVEISEETLAKWMAGHKKADITLTVREDDVADDATFELIETVIAFIHANPAKSKEWKARADSAIAAQDE</sequence>
<feature type="chain" id="PRO_5044339080" evidence="1">
    <location>
        <begin position="18"/>
        <end position="260"/>
    </location>
</feature>